<protein>
    <submittedName>
        <fullName evidence="1">Uncharacterized protein</fullName>
    </submittedName>
</protein>
<gene>
    <name evidence="1" type="ORF">GCM10007857_36840</name>
</gene>
<keyword evidence="2" id="KW-1185">Reference proteome</keyword>
<dbReference type="EMBL" id="BSOW01000012">
    <property type="protein sequence ID" value="GLR86973.1"/>
    <property type="molecule type" value="Genomic_DNA"/>
</dbReference>
<organism evidence="1 2">
    <name type="scientific">Bradyrhizobium iriomotense</name>
    <dbReference type="NCBI Taxonomy" id="441950"/>
    <lineage>
        <taxon>Bacteria</taxon>
        <taxon>Pseudomonadati</taxon>
        <taxon>Pseudomonadota</taxon>
        <taxon>Alphaproteobacteria</taxon>
        <taxon>Hyphomicrobiales</taxon>
        <taxon>Nitrobacteraceae</taxon>
        <taxon>Bradyrhizobium</taxon>
    </lineage>
</organism>
<evidence type="ECO:0000313" key="2">
    <source>
        <dbReference type="Proteomes" id="UP001156905"/>
    </source>
</evidence>
<comment type="caution">
    <text evidence="1">The sequence shown here is derived from an EMBL/GenBank/DDBJ whole genome shotgun (WGS) entry which is preliminary data.</text>
</comment>
<proteinExistence type="predicted"/>
<evidence type="ECO:0000313" key="1">
    <source>
        <dbReference type="EMBL" id="GLR86973.1"/>
    </source>
</evidence>
<reference evidence="2" key="1">
    <citation type="journal article" date="2019" name="Int. J. Syst. Evol. Microbiol.">
        <title>The Global Catalogue of Microorganisms (GCM) 10K type strain sequencing project: providing services to taxonomists for standard genome sequencing and annotation.</title>
        <authorList>
            <consortium name="The Broad Institute Genomics Platform"/>
            <consortium name="The Broad Institute Genome Sequencing Center for Infectious Disease"/>
            <person name="Wu L."/>
            <person name="Ma J."/>
        </authorList>
    </citation>
    <scope>NUCLEOTIDE SEQUENCE [LARGE SCALE GENOMIC DNA]</scope>
    <source>
        <strain evidence="2">NBRC 102520</strain>
    </source>
</reference>
<sequence>MKLLGGAEVTVVWANAPPVERAQVESNAARRRAADRYEDITILVKARTQMPGCNSTACYTVRPSALRHEAENAVIVKLKIGHVPHPAYTG</sequence>
<accession>A0ABQ6AZH8</accession>
<dbReference type="Proteomes" id="UP001156905">
    <property type="component" value="Unassembled WGS sequence"/>
</dbReference>
<name>A0ABQ6AZH8_9BRAD</name>